<dbReference type="OrthoDB" id="7061942at2"/>
<dbReference type="Proteomes" id="UP000431684">
    <property type="component" value="Unassembled WGS sequence"/>
</dbReference>
<proteinExistence type="predicted"/>
<evidence type="ECO:0000313" key="3">
    <source>
        <dbReference type="Proteomes" id="UP000431684"/>
    </source>
</evidence>
<comment type="caution">
    <text evidence="2">The sequence shown here is derived from an EMBL/GenBank/DDBJ whole genome shotgun (WGS) entry which is preliminary data.</text>
</comment>
<evidence type="ECO:0000259" key="1">
    <source>
        <dbReference type="Pfam" id="PF12680"/>
    </source>
</evidence>
<protein>
    <recommendedName>
        <fullName evidence="1">SnoaL-like domain-containing protein</fullName>
    </recommendedName>
</protein>
<evidence type="ECO:0000313" key="2">
    <source>
        <dbReference type="EMBL" id="MUI11384.1"/>
    </source>
</evidence>
<accession>A0A6I3X3F4</accession>
<dbReference type="AlphaFoldDB" id="A0A6I3X3F4"/>
<sequence>MNDNNEALAKAFLRQIEQNNLEGALALASDDLSYWLPGPGAMSKDQFKAFIAPINEMVRSIRFNITGATVQGERVALEAESEADLTNGRTYRNRYHFLFVCRDGRINAVREYADSAPAVAAFFAA</sequence>
<gene>
    <name evidence="2" type="ORF">GJV26_02605</name>
</gene>
<reference evidence="2 3" key="1">
    <citation type="submission" date="2019-11" db="EMBL/GenBank/DDBJ databases">
        <title>Draft Genome Sequences of Six Type Strains of the Genus Massilia.</title>
        <authorList>
            <person name="Miess H."/>
            <person name="Frediansyah A."/>
            <person name="Goeker M."/>
            <person name="Gross H."/>
        </authorList>
    </citation>
    <scope>NUCLEOTIDE SEQUENCE [LARGE SCALE GENOMIC DNA]</scope>
    <source>
        <strain evidence="2 3">DSM 17513</strain>
    </source>
</reference>
<keyword evidence="3" id="KW-1185">Reference proteome</keyword>
<dbReference type="Gene3D" id="3.10.450.50">
    <property type="match status" value="1"/>
</dbReference>
<feature type="domain" description="SnoaL-like" evidence="1">
    <location>
        <begin position="10"/>
        <end position="107"/>
    </location>
</feature>
<dbReference type="EMBL" id="WNWM01000002">
    <property type="protein sequence ID" value="MUI11384.1"/>
    <property type="molecule type" value="Genomic_DNA"/>
</dbReference>
<dbReference type="Pfam" id="PF12680">
    <property type="entry name" value="SnoaL_2"/>
    <property type="match status" value="1"/>
</dbReference>
<organism evidence="2 3">
    <name type="scientific">Pseudoduganella dura</name>
    <dbReference type="NCBI Taxonomy" id="321982"/>
    <lineage>
        <taxon>Bacteria</taxon>
        <taxon>Pseudomonadati</taxon>
        <taxon>Pseudomonadota</taxon>
        <taxon>Betaproteobacteria</taxon>
        <taxon>Burkholderiales</taxon>
        <taxon>Oxalobacteraceae</taxon>
        <taxon>Telluria group</taxon>
        <taxon>Pseudoduganella</taxon>
    </lineage>
</organism>
<dbReference type="InterPro" id="IPR037401">
    <property type="entry name" value="SnoaL-like"/>
</dbReference>
<dbReference type="RefSeq" id="WP_155707402.1">
    <property type="nucleotide sequence ID" value="NZ_BMWU01000016.1"/>
</dbReference>
<name>A0A6I3X3F4_9BURK</name>
<dbReference type="InterPro" id="IPR032710">
    <property type="entry name" value="NTF2-like_dom_sf"/>
</dbReference>
<dbReference type="SUPFAM" id="SSF54427">
    <property type="entry name" value="NTF2-like"/>
    <property type="match status" value="1"/>
</dbReference>